<comment type="caution">
    <text evidence="7">The sequence shown here is derived from an EMBL/GenBank/DDBJ whole genome shotgun (WGS) entry which is preliminary data.</text>
</comment>
<dbReference type="GO" id="GO:0016787">
    <property type="term" value="F:hydrolase activity"/>
    <property type="evidence" value="ECO:0007669"/>
    <property type="project" value="TreeGrafter"/>
</dbReference>
<evidence type="ECO:0000313" key="8">
    <source>
        <dbReference type="Proteomes" id="UP000051221"/>
    </source>
</evidence>
<feature type="transmembrane region" description="Helical" evidence="6">
    <location>
        <begin position="36"/>
        <end position="65"/>
    </location>
</feature>
<evidence type="ECO:0008006" key="9">
    <source>
        <dbReference type="Google" id="ProtNLM"/>
    </source>
</evidence>
<protein>
    <recommendedName>
        <fullName evidence="9">Lysoplasmalogenase</fullName>
    </recommendedName>
</protein>
<keyword evidence="3 6" id="KW-0812">Transmembrane</keyword>
<dbReference type="AlphaFoldDB" id="A0A0Q2UWC0"/>
<keyword evidence="4 6" id="KW-1133">Transmembrane helix</keyword>
<dbReference type="InterPro" id="IPR012506">
    <property type="entry name" value="TMEM86B-like"/>
</dbReference>
<accession>A0A0Q2UWC0</accession>
<feature type="transmembrane region" description="Helical" evidence="6">
    <location>
        <begin position="158"/>
        <end position="176"/>
    </location>
</feature>
<feature type="transmembrane region" description="Helical" evidence="6">
    <location>
        <begin position="101"/>
        <end position="120"/>
    </location>
</feature>
<dbReference type="RefSeq" id="WP_055466649.1">
    <property type="nucleotide sequence ID" value="NZ_LKHS01000016.1"/>
</dbReference>
<dbReference type="InParanoid" id="A0A0Q2UWC0"/>
<keyword evidence="5 6" id="KW-0472">Membrane</keyword>
<evidence type="ECO:0000256" key="3">
    <source>
        <dbReference type="ARBA" id="ARBA00022692"/>
    </source>
</evidence>
<keyword evidence="8" id="KW-1185">Reference proteome</keyword>
<dbReference type="GO" id="GO:0016020">
    <property type="term" value="C:membrane"/>
    <property type="evidence" value="ECO:0007669"/>
    <property type="project" value="UniProtKB-SubCell"/>
</dbReference>
<dbReference type="Pfam" id="PF07947">
    <property type="entry name" value="YhhN"/>
    <property type="match status" value="1"/>
</dbReference>
<dbReference type="PANTHER" id="PTHR31885:SF6">
    <property type="entry name" value="GH04784P"/>
    <property type="match status" value="1"/>
</dbReference>
<name>A0A0Q2UWC0_VIBFU</name>
<feature type="transmembrane region" description="Helical" evidence="6">
    <location>
        <begin position="188"/>
        <end position="208"/>
    </location>
</feature>
<gene>
    <name evidence="7" type="ORF">AMR76_16770</name>
</gene>
<feature type="transmembrane region" description="Helical" evidence="6">
    <location>
        <begin position="127"/>
        <end position="146"/>
    </location>
</feature>
<dbReference type="Proteomes" id="UP000051221">
    <property type="component" value="Unassembled WGS sequence"/>
</dbReference>
<comment type="similarity">
    <text evidence="2">Belongs to the TMEM86 family.</text>
</comment>
<organism evidence="7 8">
    <name type="scientific">Vibrio furnissii</name>
    <dbReference type="NCBI Taxonomy" id="29494"/>
    <lineage>
        <taxon>Bacteria</taxon>
        <taxon>Pseudomonadati</taxon>
        <taxon>Pseudomonadota</taxon>
        <taxon>Gammaproteobacteria</taxon>
        <taxon>Vibrionales</taxon>
        <taxon>Vibrionaceae</taxon>
        <taxon>Vibrio</taxon>
    </lineage>
</organism>
<comment type="subcellular location">
    <subcellularLocation>
        <location evidence="1">Membrane</location>
        <topology evidence="1">Multi-pass membrane protein</topology>
    </subcellularLocation>
</comment>
<dbReference type="EMBL" id="LKHS01000016">
    <property type="protein sequence ID" value="KQH84768.1"/>
    <property type="molecule type" value="Genomic_DNA"/>
</dbReference>
<dbReference type="FunCoup" id="A0A0Q2UWC0">
    <property type="interactions" value="41"/>
</dbReference>
<sequence>MWSWISVAVSGLISISAFENNKLTHALVFKVTSLALLLYITVTHAAAASAPVVWVAVGLCAALLADALHLLQWRPKLCFGAFLLSQLFYSKAFWVQISGAIVWWLPALLIATSIVAFFLLLPQLDTLIFPVTIMGIMLLHMAWAAGEVWLKLPSDASLAGFVGSLVLMLSALLLAIHDYRHPLPLGQYLISGSYLLAQGLIVASVVLLP</sequence>
<proteinExistence type="inferred from homology"/>
<evidence type="ECO:0000256" key="6">
    <source>
        <dbReference type="SAM" id="Phobius"/>
    </source>
</evidence>
<evidence type="ECO:0000256" key="5">
    <source>
        <dbReference type="ARBA" id="ARBA00023136"/>
    </source>
</evidence>
<evidence type="ECO:0000256" key="1">
    <source>
        <dbReference type="ARBA" id="ARBA00004141"/>
    </source>
</evidence>
<evidence type="ECO:0000256" key="4">
    <source>
        <dbReference type="ARBA" id="ARBA00022989"/>
    </source>
</evidence>
<reference evidence="7 8" key="1">
    <citation type="submission" date="2015-08" db="EMBL/GenBank/DDBJ databases">
        <title>Antibacterial properties of a collection of Vibrionaceae strains.</title>
        <authorList>
            <person name="Giubergia S."/>
        </authorList>
    </citation>
    <scope>NUCLEOTIDE SEQUENCE [LARGE SCALE GENOMIC DNA]</scope>
    <source>
        <strain evidence="7 8">S0821</strain>
    </source>
</reference>
<evidence type="ECO:0000256" key="2">
    <source>
        <dbReference type="ARBA" id="ARBA00007375"/>
    </source>
</evidence>
<dbReference type="PANTHER" id="PTHR31885">
    <property type="entry name" value="GH04784P"/>
    <property type="match status" value="1"/>
</dbReference>
<evidence type="ECO:0000313" key="7">
    <source>
        <dbReference type="EMBL" id="KQH84768.1"/>
    </source>
</evidence>